<name>A0A7S2J002_9EUKA</name>
<reference evidence="1" key="1">
    <citation type="submission" date="2021-01" db="EMBL/GenBank/DDBJ databases">
        <authorList>
            <person name="Corre E."/>
            <person name="Pelletier E."/>
            <person name="Niang G."/>
            <person name="Scheremetjew M."/>
            <person name="Finn R."/>
            <person name="Kale V."/>
            <person name="Holt S."/>
            <person name="Cochrane G."/>
            <person name="Meng A."/>
            <person name="Brown T."/>
            <person name="Cohen L."/>
        </authorList>
    </citation>
    <scope>NUCLEOTIDE SEQUENCE</scope>
    <source>
        <strain evidence="1">UTEX LB 985</strain>
    </source>
</reference>
<accession>A0A7S2J002</accession>
<proteinExistence type="predicted"/>
<sequence>MVVTGGHRRRGGGVPSCPVLRLLNPSSLSSLSSPLPTPSSTVLLVTSELEALLWRMAELHGTRGFVRAACCEVLAAVARERLRLIAAGKLDSSSLRSTEENTPRAARFLCNALARHAPDPEVTTAALGAITPLIQLHLLFMHAHSAAAEAEATDTERAAAPPRPPPPLLLPAADLQSLELQIQRAVAESTSAAAGGAVHPQQLAYIRELAHGALLGIGPCLPQAPSQSAQRRLPAR</sequence>
<evidence type="ECO:0000313" key="1">
    <source>
        <dbReference type="EMBL" id="CAD9532437.1"/>
    </source>
</evidence>
<organism evidence="1">
    <name type="scientific">Haptolina brevifila</name>
    <dbReference type="NCBI Taxonomy" id="156173"/>
    <lineage>
        <taxon>Eukaryota</taxon>
        <taxon>Haptista</taxon>
        <taxon>Haptophyta</taxon>
        <taxon>Prymnesiophyceae</taxon>
        <taxon>Prymnesiales</taxon>
        <taxon>Prymnesiaceae</taxon>
        <taxon>Haptolina</taxon>
    </lineage>
</organism>
<dbReference type="EMBL" id="HBGU01070538">
    <property type="protein sequence ID" value="CAD9532437.1"/>
    <property type="molecule type" value="Transcribed_RNA"/>
</dbReference>
<dbReference type="AlphaFoldDB" id="A0A7S2J002"/>
<gene>
    <name evidence="1" type="ORF">CBRE1094_LOCUS38533</name>
</gene>
<protein>
    <submittedName>
        <fullName evidence="1">Uncharacterized protein</fullName>
    </submittedName>
</protein>